<dbReference type="RefSeq" id="WP_020441922.1">
    <property type="nucleotide sequence ID" value="NC_021663.1"/>
</dbReference>
<dbReference type="PATRIC" id="fig|1200352.3.peg.1963"/>
<evidence type="ECO:0000256" key="1">
    <source>
        <dbReference type="SAM" id="MobiDB-lite"/>
    </source>
</evidence>
<evidence type="ECO:0000313" key="4">
    <source>
        <dbReference type="Proteomes" id="UP000014809"/>
    </source>
</evidence>
<dbReference type="Proteomes" id="UP000014809">
    <property type="component" value="Chromosome"/>
</dbReference>
<proteinExistence type="predicted"/>
<feature type="region of interest" description="Disordered" evidence="1">
    <location>
        <begin position="184"/>
        <end position="222"/>
    </location>
</feature>
<name>S4XLU4_9CORY</name>
<dbReference type="KEGG" id="cter:A606_09645"/>
<keyword evidence="2" id="KW-0472">Membrane</keyword>
<reference evidence="3 4" key="1">
    <citation type="submission" date="2012-06" db="EMBL/GenBank/DDBJ databases">
        <title>Complete genome sequence of Corynebacterium terpenotabidum Y-11 (=DSM 44721).</title>
        <authorList>
            <person name="Ruckert C."/>
            <person name="Albersmeier A."/>
            <person name="Al-Dilaimi A."/>
            <person name="Szczepanowski R."/>
            <person name="Kalinowski J."/>
        </authorList>
    </citation>
    <scope>NUCLEOTIDE SEQUENCE [LARGE SCALE GENOMIC DNA]</scope>
    <source>
        <strain evidence="3 4">Y-11</strain>
    </source>
</reference>
<feature type="transmembrane region" description="Helical" evidence="2">
    <location>
        <begin position="12"/>
        <end position="34"/>
    </location>
</feature>
<dbReference type="HOGENOM" id="CLU_1084687_0_0_11"/>
<keyword evidence="4" id="KW-1185">Reference proteome</keyword>
<feature type="transmembrane region" description="Helical" evidence="2">
    <location>
        <begin position="101"/>
        <end position="121"/>
    </location>
</feature>
<protein>
    <submittedName>
        <fullName evidence="3">Uncharacterized protein</fullName>
    </submittedName>
</protein>
<feature type="transmembrane region" description="Helical" evidence="2">
    <location>
        <begin position="75"/>
        <end position="94"/>
    </location>
</feature>
<keyword evidence="2" id="KW-1133">Transmembrane helix</keyword>
<gene>
    <name evidence="3" type="ORF">A606_09645</name>
</gene>
<keyword evidence="2" id="KW-0812">Transmembrane</keyword>
<feature type="compositionally biased region" description="Polar residues" evidence="1">
    <location>
        <begin position="184"/>
        <end position="197"/>
    </location>
</feature>
<evidence type="ECO:0000313" key="3">
    <source>
        <dbReference type="EMBL" id="AGP31568.1"/>
    </source>
</evidence>
<sequence>MISRYLTPTTLRVTAAVLSITTALIAVSVPWYSIIQDSIYGELTALFQLNGGFYPSSAIQWQTGGKFFPSNGLRFAWPLIAVLLLGTLAATWLADTRVWSGIVVLATGGVSLLLVVASYLLRETILGASPAELESMGNSVGSSLDISFHQSFGFWISLLLCLLIVGLGLGVILTGRGAASGLQAPTPTTWASQSTWPTQPPGQQQYGQQQFGQSQYGQQFGQQQYGQQFGQQQYGQQFGQQQCGQQPPGQQQFGQQ</sequence>
<organism evidence="3 4">
    <name type="scientific">Corynebacterium terpenotabidum Y-11</name>
    <dbReference type="NCBI Taxonomy" id="1200352"/>
    <lineage>
        <taxon>Bacteria</taxon>
        <taxon>Bacillati</taxon>
        <taxon>Actinomycetota</taxon>
        <taxon>Actinomycetes</taxon>
        <taxon>Mycobacteriales</taxon>
        <taxon>Corynebacteriaceae</taxon>
        <taxon>Corynebacterium</taxon>
    </lineage>
</organism>
<feature type="transmembrane region" description="Helical" evidence="2">
    <location>
        <begin position="152"/>
        <end position="173"/>
    </location>
</feature>
<dbReference type="EMBL" id="CP003696">
    <property type="protein sequence ID" value="AGP31568.1"/>
    <property type="molecule type" value="Genomic_DNA"/>
</dbReference>
<dbReference type="AlphaFoldDB" id="S4XLU4"/>
<feature type="compositionally biased region" description="Low complexity" evidence="1">
    <location>
        <begin position="201"/>
        <end position="222"/>
    </location>
</feature>
<evidence type="ECO:0000256" key="2">
    <source>
        <dbReference type="SAM" id="Phobius"/>
    </source>
</evidence>
<accession>S4XLU4</accession>